<dbReference type="Pfam" id="PF00169">
    <property type="entry name" value="PH"/>
    <property type="match status" value="1"/>
</dbReference>
<dbReference type="Proteomes" id="UP001628156">
    <property type="component" value="Unassembled WGS sequence"/>
</dbReference>
<dbReference type="InterPro" id="IPR037370">
    <property type="entry name" value="Pleckstrin"/>
</dbReference>
<dbReference type="InterPro" id="IPR001849">
    <property type="entry name" value="PH_domain"/>
</dbReference>
<gene>
    <name evidence="8" type="ORF">ENUP19_0083G0116</name>
</gene>
<feature type="transmembrane region" description="Helical" evidence="5">
    <location>
        <begin position="471"/>
        <end position="494"/>
    </location>
</feature>
<evidence type="ECO:0000313" key="9">
    <source>
        <dbReference type="Proteomes" id="UP001628156"/>
    </source>
</evidence>
<dbReference type="EMBL" id="BAAFRS010000083">
    <property type="protein sequence ID" value="GAB1221733.1"/>
    <property type="molecule type" value="Genomic_DNA"/>
</dbReference>
<dbReference type="SMART" id="SM00233">
    <property type="entry name" value="PH"/>
    <property type="match status" value="1"/>
</dbReference>
<dbReference type="Gene3D" id="2.30.29.30">
    <property type="entry name" value="Pleckstrin-homology domain (PH domain)/Phosphotyrosine-binding domain (PTB)"/>
    <property type="match status" value="1"/>
</dbReference>
<proteinExistence type="predicted"/>
<evidence type="ECO:0008006" key="10">
    <source>
        <dbReference type="Google" id="ProtNLM"/>
    </source>
</evidence>
<comment type="subcellular location">
    <subcellularLocation>
        <location evidence="1">Cytoplasmic vesicle membrane</location>
    </subcellularLocation>
</comment>
<feature type="coiled-coil region" evidence="4">
    <location>
        <begin position="419"/>
        <end position="456"/>
    </location>
</feature>
<reference evidence="8 9" key="1">
    <citation type="journal article" date="2019" name="PLoS Negl. Trop. Dis.">
        <title>Whole genome sequencing of Entamoeba nuttalli reveals mammalian host-related molecular signatures and a novel octapeptide-repeat surface protein.</title>
        <authorList>
            <person name="Tanaka M."/>
            <person name="Makiuchi T."/>
            <person name="Komiyama T."/>
            <person name="Shiina T."/>
            <person name="Osaki K."/>
            <person name="Tachibana H."/>
        </authorList>
    </citation>
    <scope>NUCLEOTIDE SEQUENCE [LARGE SCALE GENOMIC DNA]</scope>
    <source>
        <strain evidence="8 9">P19-061405</strain>
    </source>
</reference>
<dbReference type="Gene3D" id="1.20.5.110">
    <property type="match status" value="1"/>
</dbReference>
<keyword evidence="5" id="KW-1133">Transmembrane helix</keyword>
<dbReference type="SUPFAM" id="SSF58038">
    <property type="entry name" value="SNARE fusion complex"/>
    <property type="match status" value="1"/>
</dbReference>
<evidence type="ECO:0000256" key="2">
    <source>
        <dbReference type="ARBA" id="ARBA00023329"/>
    </source>
</evidence>
<keyword evidence="3 4" id="KW-0175">Coiled coil</keyword>
<dbReference type="InterPro" id="IPR042855">
    <property type="entry name" value="V_SNARE_CC"/>
</dbReference>
<dbReference type="CDD" id="cd15843">
    <property type="entry name" value="R-SNARE"/>
    <property type="match status" value="1"/>
</dbReference>
<feature type="domain" description="PH" evidence="6">
    <location>
        <begin position="20"/>
        <end position="116"/>
    </location>
</feature>
<dbReference type="SUPFAM" id="SSF50729">
    <property type="entry name" value="PH domain-like"/>
    <property type="match status" value="1"/>
</dbReference>
<name>A0ABQ0DG66_9EUKA</name>
<evidence type="ECO:0000313" key="8">
    <source>
        <dbReference type="EMBL" id="GAB1221733.1"/>
    </source>
</evidence>
<dbReference type="PANTHER" id="PTHR12092:SF16">
    <property type="entry name" value="PH DOMAIN-CONTAINING PROTEIN"/>
    <property type="match status" value="1"/>
</dbReference>
<keyword evidence="9" id="KW-1185">Reference proteome</keyword>
<evidence type="ECO:0000259" key="6">
    <source>
        <dbReference type="PROSITE" id="PS50003"/>
    </source>
</evidence>
<dbReference type="PROSITE" id="PS50003">
    <property type="entry name" value="PH_DOMAIN"/>
    <property type="match status" value="1"/>
</dbReference>
<dbReference type="PANTHER" id="PTHR12092">
    <property type="entry name" value="PLECKSTRIN"/>
    <property type="match status" value="1"/>
</dbReference>
<keyword evidence="2" id="KW-0968">Cytoplasmic vesicle</keyword>
<evidence type="ECO:0000259" key="7">
    <source>
        <dbReference type="PROSITE" id="PS50892"/>
    </source>
</evidence>
<comment type="caution">
    <text evidence="8">The sequence shown here is derived from an EMBL/GenBank/DDBJ whole genome shotgun (WGS) entry which is preliminary data.</text>
</comment>
<evidence type="ECO:0000256" key="1">
    <source>
        <dbReference type="ARBA" id="ARBA00004156"/>
    </source>
</evidence>
<dbReference type="PROSITE" id="PS50892">
    <property type="entry name" value="V_SNARE"/>
    <property type="match status" value="1"/>
</dbReference>
<organism evidence="8 9">
    <name type="scientific">Entamoeba nuttalli</name>
    <dbReference type="NCBI Taxonomy" id="412467"/>
    <lineage>
        <taxon>Eukaryota</taxon>
        <taxon>Amoebozoa</taxon>
        <taxon>Evosea</taxon>
        <taxon>Archamoebae</taxon>
        <taxon>Mastigamoebida</taxon>
        <taxon>Entamoebidae</taxon>
        <taxon>Entamoeba</taxon>
    </lineage>
</organism>
<dbReference type="Pfam" id="PF00957">
    <property type="entry name" value="Synaptobrevin"/>
    <property type="match status" value="1"/>
</dbReference>
<sequence>MSNHPNFDHFKRTHLKDIQPGVREGWLKKKGYEVHSWKRRYFVIKNEFIYYFASASPNSTPKGVIELNSKSFAEVKEGDDSFTNIIISSVHRNQEIIADTPDMGAAWVDAINNHIKTLKKVEEQRQIEEEKVVIPFNGKTWPEIKNQINVCKHLHERHIPKKELTGLLQSLGEETCERYFYNILNECFANWTDEEIADYVWIKFCRNLIRLEEIHVKDQLKRRKSLMKTERGKIYKLLSDLNPVFGGTQGAVLTAFGKESENSDDILMVLGRNSQAGVRLANIYNQIIENNDISFGEIIRTILDAMERWRMRTEELMFRAFVTGITSNWNPAEVASLVSFLTTFTKEHDSFPLFEEPWEELPPHALSFILAGKPTFAGAKRKKTSQILKEKKAEKQALLQPEPENEKIKAIYDDVKETQDIMSNNIDKMTSNLEKAEDLEEKTNEMVDKANTFKKQSHEMKKAMCWRKWKLWIIIGVIAAIIIIVIIVAIVIPLCN</sequence>
<accession>A0ABQ0DG66</accession>
<evidence type="ECO:0000256" key="3">
    <source>
        <dbReference type="PROSITE-ProRule" id="PRU00290"/>
    </source>
</evidence>
<protein>
    <recommendedName>
        <fullName evidence="10">PH domain containing protein</fullName>
    </recommendedName>
</protein>
<dbReference type="PRINTS" id="PR00219">
    <property type="entry name" value="SYNAPTOBREVN"/>
</dbReference>
<keyword evidence="5" id="KW-0812">Transmembrane</keyword>
<evidence type="ECO:0000256" key="5">
    <source>
        <dbReference type="SAM" id="Phobius"/>
    </source>
</evidence>
<evidence type="ECO:0000256" key="4">
    <source>
        <dbReference type="SAM" id="Coils"/>
    </source>
</evidence>
<dbReference type="InterPro" id="IPR011993">
    <property type="entry name" value="PH-like_dom_sf"/>
</dbReference>
<keyword evidence="5" id="KW-0472">Membrane</keyword>
<feature type="domain" description="V-SNARE coiled-coil homology" evidence="7">
    <location>
        <begin position="407"/>
        <end position="467"/>
    </location>
</feature>
<dbReference type="InterPro" id="IPR001388">
    <property type="entry name" value="Synaptobrevin-like"/>
</dbReference>